<organism evidence="3 4">
    <name type="scientific">Effusibacillus consociatus</name>
    <dbReference type="NCBI Taxonomy" id="1117041"/>
    <lineage>
        <taxon>Bacteria</taxon>
        <taxon>Bacillati</taxon>
        <taxon>Bacillota</taxon>
        <taxon>Bacilli</taxon>
        <taxon>Bacillales</taxon>
        <taxon>Alicyclobacillaceae</taxon>
        <taxon>Effusibacillus</taxon>
    </lineage>
</organism>
<evidence type="ECO:0000256" key="1">
    <source>
        <dbReference type="ARBA" id="ARBA00006068"/>
    </source>
</evidence>
<feature type="domain" description="Cell envelope-related transcriptional attenuator" evidence="2">
    <location>
        <begin position="80"/>
        <end position="225"/>
    </location>
</feature>
<comment type="similarity">
    <text evidence="1">Belongs to the LytR/CpsA/Psr (LCP) family.</text>
</comment>
<dbReference type="Gene3D" id="3.40.630.190">
    <property type="entry name" value="LCP protein"/>
    <property type="match status" value="1"/>
</dbReference>
<gene>
    <name evidence="3" type="ORF">ACFO8Q_22130</name>
</gene>
<reference evidence="4" key="1">
    <citation type="journal article" date="2019" name="Int. J. Syst. Evol. Microbiol.">
        <title>The Global Catalogue of Microorganisms (GCM) 10K type strain sequencing project: providing services to taxonomists for standard genome sequencing and annotation.</title>
        <authorList>
            <consortium name="The Broad Institute Genomics Platform"/>
            <consortium name="The Broad Institute Genome Sequencing Center for Infectious Disease"/>
            <person name="Wu L."/>
            <person name="Ma J."/>
        </authorList>
    </citation>
    <scope>NUCLEOTIDE SEQUENCE [LARGE SCALE GENOMIC DNA]</scope>
    <source>
        <strain evidence="4">WYCCWR 12678</strain>
    </source>
</reference>
<dbReference type="RefSeq" id="WP_380029139.1">
    <property type="nucleotide sequence ID" value="NZ_JBHSHC010000153.1"/>
</dbReference>
<sequence length="319" mass="36287">MRFRRIVLPIAMLVILAVGFRYQASTHQMDKQNFAGPNHLPESLFEAEQDLSQSILSRKKIRPMSVLLLGLDSRAGEPARADTIMLAVCDPEHAGVNVIQIPRDTCVKIPGRGYTKINHAMTYGGPELMKRTVEEWLKNPVDHTVVVDFAGFRKLVDLLGGLPIHVEKNMDYDDPSDGTHIHLRKGEQVLNGKQALDYARFRYDPEADTGRMRRQQQVLRVLIDKGMTIDTFPKTFQILEILGDHLKTSIPPGELWLLAKSYYRFNPSVLQTESIQGVNQVAPEDGLWYFFVERDEQERLQKLLANWLHSGSTSRDEAP</sequence>
<dbReference type="InterPro" id="IPR004474">
    <property type="entry name" value="LytR_CpsA_psr"/>
</dbReference>
<dbReference type="InterPro" id="IPR050922">
    <property type="entry name" value="LytR/CpsA/Psr_CW_biosynth"/>
</dbReference>
<comment type="caution">
    <text evidence="3">The sequence shown here is derived from an EMBL/GenBank/DDBJ whole genome shotgun (WGS) entry which is preliminary data.</text>
</comment>
<protein>
    <submittedName>
        <fullName evidence="3">LCP family protein</fullName>
    </submittedName>
</protein>
<evidence type="ECO:0000259" key="2">
    <source>
        <dbReference type="Pfam" id="PF03816"/>
    </source>
</evidence>
<evidence type="ECO:0000313" key="3">
    <source>
        <dbReference type="EMBL" id="MFC4769988.1"/>
    </source>
</evidence>
<dbReference type="EMBL" id="JBHSHC010000153">
    <property type="protein sequence ID" value="MFC4769988.1"/>
    <property type="molecule type" value="Genomic_DNA"/>
</dbReference>
<dbReference type="PANTHER" id="PTHR33392:SF6">
    <property type="entry name" value="POLYISOPRENYL-TEICHOIC ACID--PEPTIDOGLYCAN TEICHOIC ACID TRANSFERASE TAGU"/>
    <property type="match status" value="1"/>
</dbReference>
<evidence type="ECO:0000313" key="4">
    <source>
        <dbReference type="Proteomes" id="UP001596002"/>
    </source>
</evidence>
<dbReference type="NCBIfam" id="TIGR00350">
    <property type="entry name" value="lytR_cpsA_psr"/>
    <property type="match status" value="1"/>
</dbReference>
<dbReference type="Proteomes" id="UP001596002">
    <property type="component" value="Unassembled WGS sequence"/>
</dbReference>
<name>A0ABV9Q839_9BACL</name>
<proteinExistence type="inferred from homology"/>
<dbReference type="PANTHER" id="PTHR33392">
    <property type="entry name" value="POLYISOPRENYL-TEICHOIC ACID--PEPTIDOGLYCAN TEICHOIC ACID TRANSFERASE TAGU"/>
    <property type="match status" value="1"/>
</dbReference>
<keyword evidence="4" id="KW-1185">Reference proteome</keyword>
<accession>A0ABV9Q839</accession>
<dbReference type="Pfam" id="PF03816">
    <property type="entry name" value="LytR_cpsA_psr"/>
    <property type="match status" value="1"/>
</dbReference>